<dbReference type="EMBL" id="DYXT01000037">
    <property type="protein sequence ID" value="HJE39519.1"/>
    <property type="molecule type" value="Genomic_DNA"/>
</dbReference>
<sequence length="116" mass="13928">METTDLLRELLPSEIVDNFDIVRFEKTEERFDIWFDEKKIQEESDAENEDIIAYGFGDYKVIQDFPLRGRFTHLHLRKRKWLDKSTGEIFSYSIDTSEYEGTRLNAEFVDFLKEDC</sequence>
<reference evidence="1" key="2">
    <citation type="submission" date="2021-09" db="EMBL/GenBank/DDBJ databases">
        <authorList>
            <person name="Gilroy R."/>
        </authorList>
    </citation>
    <scope>NUCLEOTIDE SEQUENCE</scope>
    <source>
        <strain evidence="1">4100</strain>
    </source>
</reference>
<evidence type="ECO:0000313" key="1">
    <source>
        <dbReference type="EMBL" id="HJE39519.1"/>
    </source>
</evidence>
<dbReference type="AlphaFoldDB" id="A0A4V1LA49"/>
<reference evidence="1" key="1">
    <citation type="journal article" date="2021" name="PeerJ">
        <title>Extensive microbial diversity within the chicken gut microbiome revealed by metagenomics and culture.</title>
        <authorList>
            <person name="Gilroy R."/>
            <person name="Ravi A."/>
            <person name="Getino M."/>
            <person name="Pursley I."/>
            <person name="Horton D.L."/>
            <person name="Alikhan N.F."/>
            <person name="Baker D."/>
            <person name="Gharbi K."/>
            <person name="Hall N."/>
            <person name="Watson M."/>
            <person name="Adriaenssens E.M."/>
            <person name="Foster-Nyarko E."/>
            <person name="Jarju S."/>
            <person name="Secka A."/>
            <person name="Antonio M."/>
            <person name="Oren A."/>
            <person name="Chaudhuri R.R."/>
            <person name="La Ragione R."/>
            <person name="Hildebrand F."/>
            <person name="Pallen M.J."/>
        </authorList>
    </citation>
    <scope>NUCLEOTIDE SEQUENCE</scope>
    <source>
        <strain evidence="1">4100</strain>
    </source>
</reference>
<dbReference type="Proteomes" id="UP000711407">
    <property type="component" value="Unassembled WGS sequence"/>
</dbReference>
<comment type="caution">
    <text evidence="1">The sequence shown here is derived from an EMBL/GenBank/DDBJ whole genome shotgun (WGS) entry which is preliminary data.</text>
</comment>
<protein>
    <submittedName>
        <fullName evidence="1">Transposase family protein</fullName>
    </submittedName>
</protein>
<proteinExistence type="predicted"/>
<organism evidence="1 2">
    <name type="scientific">Candidatus Amulumruptor caecigallinarius</name>
    <dbReference type="NCBI Taxonomy" id="2109911"/>
    <lineage>
        <taxon>Bacteria</taxon>
        <taxon>Pseudomonadati</taxon>
        <taxon>Bacteroidota</taxon>
        <taxon>Bacteroidia</taxon>
        <taxon>Bacteroidales</taxon>
        <taxon>Muribaculaceae</taxon>
        <taxon>Candidatus Amulumruptor</taxon>
    </lineage>
</organism>
<gene>
    <name evidence="1" type="ORF">K8V47_07180</name>
</gene>
<name>A0A4V1LA49_9BACT</name>
<accession>A0A4V1LA49</accession>
<evidence type="ECO:0000313" key="2">
    <source>
        <dbReference type="Proteomes" id="UP000711407"/>
    </source>
</evidence>